<proteinExistence type="inferred from homology"/>
<dbReference type="GO" id="GO:0008441">
    <property type="term" value="F:3'(2'),5'-bisphosphate nucleotidase activity"/>
    <property type="evidence" value="ECO:0007669"/>
    <property type="project" value="UniProtKB-UniRule"/>
</dbReference>
<evidence type="ECO:0000256" key="4">
    <source>
        <dbReference type="ARBA" id="ARBA00022519"/>
    </source>
</evidence>
<keyword evidence="4 9" id="KW-0997">Cell inner membrane</keyword>
<dbReference type="GO" id="GO:0046854">
    <property type="term" value="P:phosphatidylinositol phosphate biosynthetic process"/>
    <property type="evidence" value="ECO:0007669"/>
    <property type="project" value="InterPro"/>
</dbReference>
<dbReference type="PANTHER" id="PTHR43028:SF5">
    <property type="entry name" value="3'(2'),5'-BISPHOSPHATE NUCLEOTIDASE 1"/>
    <property type="match status" value="1"/>
</dbReference>
<dbReference type="Proteomes" id="UP000236724">
    <property type="component" value="Unassembled WGS sequence"/>
</dbReference>
<dbReference type="Pfam" id="PF00459">
    <property type="entry name" value="Inositol_P"/>
    <property type="match status" value="1"/>
</dbReference>
<organism evidence="11 12">
    <name type="scientific">Candidatus Venteria ishoeyi</name>
    <dbReference type="NCBI Taxonomy" id="1899563"/>
    <lineage>
        <taxon>Bacteria</taxon>
        <taxon>Pseudomonadati</taxon>
        <taxon>Pseudomonadota</taxon>
        <taxon>Gammaproteobacteria</taxon>
        <taxon>Thiotrichales</taxon>
        <taxon>Thiotrichaceae</taxon>
        <taxon>Venteria</taxon>
    </lineage>
</organism>
<feature type="binding site" evidence="10">
    <location>
        <position position="92"/>
    </location>
    <ligand>
        <name>Mg(2+)</name>
        <dbReference type="ChEBI" id="CHEBI:18420"/>
        <label>1</label>
        <note>catalytic</note>
    </ligand>
</feature>
<evidence type="ECO:0000256" key="8">
    <source>
        <dbReference type="ARBA" id="ARBA00023136"/>
    </source>
</evidence>
<feature type="binding site" evidence="9">
    <location>
        <position position="70"/>
    </location>
    <ligand>
        <name>Mg(2+)</name>
        <dbReference type="ChEBI" id="CHEBI:18420"/>
        <label>1</label>
    </ligand>
</feature>
<comment type="cofactor">
    <cofactor evidence="9 10">
        <name>Mg(2+)</name>
        <dbReference type="ChEBI" id="CHEBI:18420"/>
    </cofactor>
</comment>
<dbReference type="InterPro" id="IPR000760">
    <property type="entry name" value="Inositol_monophosphatase-like"/>
</dbReference>
<dbReference type="InterPro" id="IPR050725">
    <property type="entry name" value="CysQ/Inositol_MonoPase"/>
</dbReference>
<dbReference type="Gene3D" id="3.40.190.80">
    <property type="match status" value="1"/>
</dbReference>
<feature type="binding site" evidence="9 10">
    <location>
        <position position="90"/>
    </location>
    <ligand>
        <name>Mg(2+)</name>
        <dbReference type="ChEBI" id="CHEBI:18420"/>
        <label>2</label>
    </ligand>
</feature>
<feature type="binding site" evidence="9">
    <location>
        <position position="92"/>
    </location>
    <ligand>
        <name>Mg(2+)</name>
        <dbReference type="ChEBI" id="CHEBI:18420"/>
        <label>1</label>
    </ligand>
</feature>
<reference evidence="11 12" key="1">
    <citation type="submission" date="2016-10" db="EMBL/GenBank/DDBJ databases">
        <authorList>
            <person name="de Groot N.N."/>
        </authorList>
    </citation>
    <scope>NUCLEOTIDE SEQUENCE [LARGE SCALE GENOMIC DNA]</scope>
    <source>
        <strain evidence="11">MBHS1</strain>
    </source>
</reference>
<evidence type="ECO:0000256" key="1">
    <source>
        <dbReference type="ARBA" id="ARBA00001625"/>
    </source>
</evidence>
<keyword evidence="7 9" id="KW-0460">Magnesium</keyword>
<sequence length="272" mass="30645">MNDKRYETLLDEVLVLAKQAAEAILEIYQREDMGIESKADDSPLTLADKAAHEILFNGLRALEDWPVLSEEDSDIDFAQRQQWQRYWLVDPLDGTKEFIKRNGEFTVNIALIENHQPVLGVVYVPVTHHCYFAATGIGAYKQVPESLPHPIHVAPYRPKQVSLAGSRSHGSEMNQQFIQCLGENTQVQSIGSSLKMCLVAEGEVDLYPRFGLTSEWDTAAAQCIVEQAGGQLTDLDLKNLRYNTKESLLNPHFIAFSSLENHWLQCLRTVMG</sequence>
<dbReference type="SUPFAM" id="SSF56655">
    <property type="entry name" value="Carbohydrate phosphatase"/>
    <property type="match status" value="1"/>
</dbReference>
<keyword evidence="5 9" id="KW-0479">Metal-binding</keyword>
<feature type="binding site" evidence="9">
    <location>
        <position position="217"/>
    </location>
    <ligand>
        <name>substrate</name>
    </ligand>
</feature>
<feature type="binding site" evidence="9 10">
    <location>
        <position position="93"/>
    </location>
    <ligand>
        <name>Mg(2+)</name>
        <dbReference type="ChEBI" id="CHEBI:18420"/>
        <label>2</label>
    </ligand>
</feature>
<dbReference type="OrthoDB" id="9785695at2"/>
<dbReference type="InterPro" id="IPR020583">
    <property type="entry name" value="Inositol_monoP_metal-BS"/>
</dbReference>
<dbReference type="GO" id="GO:0005886">
    <property type="term" value="C:plasma membrane"/>
    <property type="evidence" value="ECO:0007669"/>
    <property type="project" value="UniProtKB-SubCell"/>
</dbReference>
<dbReference type="PROSITE" id="PS00629">
    <property type="entry name" value="IMP_1"/>
    <property type="match status" value="1"/>
</dbReference>
<dbReference type="FunFam" id="3.30.540.10:FF:000007">
    <property type="entry name" value="3'(2'),5'-bisphosphate nucleotidase CysQ"/>
    <property type="match status" value="1"/>
</dbReference>
<keyword evidence="3 9" id="KW-1003">Cell membrane</keyword>
<protein>
    <recommendedName>
        <fullName evidence="9">3'(2'),5'-bisphosphate nucleotidase CysQ</fullName>
        <ecNumber evidence="9">3.1.3.7</ecNumber>
    </recommendedName>
    <alternativeName>
        <fullName evidence="9">3'(2'),5-bisphosphonucleoside 3'(2')-phosphohydrolase</fullName>
    </alternativeName>
    <alternativeName>
        <fullName evidence="9">3'-phosphoadenosine 5'-phosphate phosphatase</fullName>
        <shortName evidence="9">PAP phosphatase</shortName>
    </alternativeName>
</protein>
<feature type="binding site" evidence="10">
    <location>
        <position position="217"/>
    </location>
    <ligand>
        <name>Mg(2+)</name>
        <dbReference type="ChEBI" id="CHEBI:18420"/>
        <label>1</label>
        <note>catalytic</note>
    </ligand>
</feature>
<keyword evidence="8 9" id="KW-0472">Membrane</keyword>
<dbReference type="GO" id="GO:0000103">
    <property type="term" value="P:sulfate assimilation"/>
    <property type="evidence" value="ECO:0007669"/>
    <property type="project" value="TreeGrafter"/>
</dbReference>
<dbReference type="GO" id="GO:0050427">
    <property type="term" value="P:3'-phosphoadenosine 5'-phosphosulfate metabolic process"/>
    <property type="evidence" value="ECO:0007669"/>
    <property type="project" value="TreeGrafter"/>
</dbReference>
<evidence type="ECO:0000256" key="2">
    <source>
        <dbReference type="ARBA" id="ARBA00005289"/>
    </source>
</evidence>
<dbReference type="CDD" id="cd01638">
    <property type="entry name" value="CysQ"/>
    <property type="match status" value="1"/>
</dbReference>
<dbReference type="EMBL" id="FMSV02000528">
    <property type="protein sequence ID" value="SEH07319.1"/>
    <property type="molecule type" value="Genomic_DNA"/>
</dbReference>
<dbReference type="Gene3D" id="3.30.540.10">
    <property type="entry name" value="Fructose-1,6-Bisphosphatase, subunit A, domain 1"/>
    <property type="match status" value="1"/>
</dbReference>
<evidence type="ECO:0000256" key="6">
    <source>
        <dbReference type="ARBA" id="ARBA00022801"/>
    </source>
</evidence>
<evidence type="ECO:0000256" key="10">
    <source>
        <dbReference type="PIRSR" id="PIRSR600760-2"/>
    </source>
</evidence>
<name>A0A1H6FDC1_9GAMM</name>
<dbReference type="PRINTS" id="PR00377">
    <property type="entry name" value="IMPHPHTASES"/>
</dbReference>
<dbReference type="RefSeq" id="WP_103920993.1">
    <property type="nucleotide sequence ID" value="NZ_FMSV02000528.1"/>
</dbReference>
<evidence type="ECO:0000313" key="11">
    <source>
        <dbReference type="EMBL" id="SEH07319.1"/>
    </source>
</evidence>
<evidence type="ECO:0000313" key="12">
    <source>
        <dbReference type="Proteomes" id="UP000236724"/>
    </source>
</evidence>
<dbReference type="InterPro" id="IPR020550">
    <property type="entry name" value="Inositol_monophosphatase_CS"/>
</dbReference>
<keyword evidence="6 9" id="KW-0378">Hydrolase</keyword>
<dbReference type="EC" id="3.1.3.7" evidence="9"/>
<evidence type="ECO:0000256" key="5">
    <source>
        <dbReference type="ARBA" id="ARBA00022723"/>
    </source>
</evidence>
<feature type="binding site" evidence="9">
    <location>
        <position position="217"/>
    </location>
    <ligand>
        <name>Mg(2+)</name>
        <dbReference type="ChEBI" id="CHEBI:18420"/>
        <label>2</label>
    </ligand>
</feature>
<dbReference type="AlphaFoldDB" id="A0A1H6FDC1"/>
<keyword evidence="12" id="KW-1185">Reference proteome</keyword>
<feature type="binding site" evidence="9">
    <location>
        <begin position="92"/>
        <end position="95"/>
    </location>
    <ligand>
        <name>substrate</name>
    </ligand>
</feature>
<dbReference type="PANTHER" id="PTHR43028">
    <property type="entry name" value="3'(2'),5'-BISPHOSPHATE NUCLEOTIDASE 1"/>
    <property type="match status" value="1"/>
</dbReference>
<comment type="similarity">
    <text evidence="2 9">Belongs to the inositol monophosphatase superfamily. CysQ family.</text>
</comment>
<feature type="binding site" evidence="9">
    <location>
        <position position="70"/>
    </location>
    <ligand>
        <name>substrate</name>
    </ligand>
</feature>
<accession>A0A1H6FDC1</accession>
<comment type="subcellular location">
    <subcellularLocation>
        <location evidence="9">Cell inner membrane</location>
        <topology evidence="9">Peripheral membrane protein</topology>
        <orientation evidence="9">Cytoplasmic side</orientation>
    </subcellularLocation>
</comment>
<gene>
    <name evidence="9 11" type="primary">cysQ</name>
    <name evidence="11" type="ORF">MBHS_03194</name>
</gene>
<dbReference type="GO" id="GO:0000287">
    <property type="term" value="F:magnesium ion binding"/>
    <property type="evidence" value="ECO:0007669"/>
    <property type="project" value="UniProtKB-UniRule"/>
</dbReference>
<comment type="catalytic activity">
    <reaction evidence="1 9">
        <text>adenosine 3',5'-bisphosphate + H2O = AMP + phosphate</text>
        <dbReference type="Rhea" id="RHEA:10040"/>
        <dbReference type="ChEBI" id="CHEBI:15377"/>
        <dbReference type="ChEBI" id="CHEBI:43474"/>
        <dbReference type="ChEBI" id="CHEBI:58343"/>
        <dbReference type="ChEBI" id="CHEBI:456215"/>
        <dbReference type="EC" id="3.1.3.7"/>
    </reaction>
</comment>
<dbReference type="InterPro" id="IPR006240">
    <property type="entry name" value="CysQ"/>
</dbReference>
<dbReference type="HAMAP" id="MF_02095">
    <property type="entry name" value="CysQ"/>
    <property type="match status" value="1"/>
</dbReference>
<evidence type="ECO:0000256" key="9">
    <source>
        <dbReference type="HAMAP-Rule" id="MF_02095"/>
    </source>
</evidence>
<comment type="function">
    <text evidence="9">Converts adenosine-3',5'-bisphosphate (PAP) to AMP.</text>
</comment>
<evidence type="ECO:0000256" key="7">
    <source>
        <dbReference type="ARBA" id="ARBA00022842"/>
    </source>
</evidence>
<feature type="binding site" evidence="10">
    <location>
        <position position="70"/>
    </location>
    <ligand>
        <name>Mg(2+)</name>
        <dbReference type="ChEBI" id="CHEBI:18420"/>
        <label>1</label>
        <note>catalytic</note>
    </ligand>
</feature>
<dbReference type="PROSITE" id="PS00630">
    <property type="entry name" value="IMP_2"/>
    <property type="match status" value="1"/>
</dbReference>
<feature type="binding site" evidence="9">
    <location>
        <position position="90"/>
    </location>
    <ligand>
        <name>Mg(2+)</name>
        <dbReference type="ChEBI" id="CHEBI:18420"/>
        <label>1</label>
    </ligand>
</feature>
<evidence type="ECO:0000256" key="3">
    <source>
        <dbReference type="ARBA" id="ARBA00022475"/>
    </source>
</evidence>
<dbReference type="NCBIfam" id="TIGR01331">
    <property type="entry name" value="bisphos_cysQ"/>
    <property type="match status" value="1"/>
</dbReference>